<feature type="non-terminal residue" evidence="1">
    <location>
        <position position="33"/>
    </location>
</feature>
<comment type="caution">
    <text evidence="1">The sequence shown here is derived from an EMBL/GenBank/DDBJ whole genome shotgun (WGS) entry which is preliminary data.</text>
</comment>
<keyword evidence="2" id="KW-1185">Reference proteome</keyword>
<dbReference type="Proteomes" id="UP000265520">
    <property type="component" value="Unassembled WGS sequence"/>
</dbReference>
<sequence>MGGGGGVGDDICVGKGECDIGVVGDGIIFGEFA</sequence>
<dbReference type="AlphaFoldDB" id="A0A392QZ12"/>
<dbReference type="EMBL" id="LXQA010166228">
    <property type="protein sequence ID" value="MCI28505.1"/>
    <property type="molecule type" value="Genomic_DNA"/>
</dbReference>
<accession>A0A392QZ12</accession>
<reference evidence="1 2" key="1">
    <citation type="journal article" date="2018" name="Front. Plant Sci.">
        <title>Red Clover (Trifolium pratense) and Zigzag Clover (T. medium) - A Picture of Genomic Similarities and Differences.</title>
        <authorList>
            <person name="Dluhosova J."/>
            <person name="Istvanek J."/>
            <person name="Nedelnik J."/>
            <person name="Repkova J."/>
        </authorList>
    </citation>
    <scope>NUCLEOTIDE SEQUENCE [LARGE SCALE GENOMIC DNA]</scope>
    <source>
        <strain evidence="2">cv. 10/8</strain>
        <tissue evidence="1">Leaf</tissue>
    </source>
</reference>
<protein>
    <submittedName>
        <fullName evidence="1">Uncharacterized protein</fullName>
    </submittedName>
</protein>
<evidence type="ECO:0000313" key="2">
    <source>
        <dbReference type="Proteomes" id="UP000265520"/>
    </source>
</evidence>
<evidence type="ECO:0000313" key="1">
    <source>
        <dbReference type="EMBL" id="MCI28505.1"/>
    </source>
</evidence>
<organism evidence="1 2">
    <name type="scientific">Trifolium medium</name>
    <dbReference type="NCBI Taxonomy" id="97028"/>
    <lineage>
        <taxon>Eukaryota</taxon>
        <taxon>Viridiplantae</taxon>
        <taxon>Streptophyta</taxon>
        <taxon>Embryophyta</taxon>
        <taxon>Tracheophyta</taxon>
        <taxon>Spermatophyta</taxon>
        <taxon>Magnoliopsida</taxon>
        <taxon>eudicotyledons</taxon>
        <taxon>Gunneridae</taxon>
        <taxon>Pentapetalae</taxon>
        <taxon>rosids</taxon>
        <taxon>fabids</taxon>
        <taxon>Fabales</taxon>
        <taxon>Fabaceae</taxon>
        <taxon>Papilionoideae</taxon>
        <taxon>50 kb inversion clade</taxon>
        <taxon>NPAAA clade</taxon>
        <taxon>Hologalegina</taxon>
        <taxon>IRL clade</taxon>
        <taxon>Trifolieae</taxon>
        <taxon>Trifolium</taxon>
    </lineage>
</organism>
<name>A0A392QZ12_9FABA</name>
<proteinExistence type="predicted"/>